<reference evidence="2 3" key="1">
    <citation type="submission" date="2023-04" db="EMBL/GenBank/DDBJ databases">
        <title>Clostridium tannerae sp. nov., isolated from the fecal material of an alpaca.</title>
        <authorList>
            <person name="Miller S."/>
            <person name="Hendry M."/>
            <person name="King J."/>
            <person name="Sankaranarayanan K."/>
            <person name="Lawson P.A."/>
        </authorList>
    </citation>
    <scope>NUCLEOTIDE SEQUENCE [LARGE SCALE GENOMIC DNA]</scope>
    <source>
        <strain evidence="2 3">A1-XYC3</strain>
    </source>
</reference>
<evidence type="ECO:0000313" key="3">
    <source>
        <dbReference type="Proteomes" id="UP001281656"/>
    </source>
</evidence>
<feature type="transmembrane region" description="Helical" evidence="1">
    <location>
        <begin position="88"/>
        <end position="110"/>
    </location>
</feature>
<gene>
    <name evidence="2" type="ORF">P8V03_13720</name>
</gene>
<dbReference type="EMBL" id="JARUJP010000017">
    <property type="protein sequence ID" value="MDW8802208.1"/>
    <property type="molecule type" value="Genomic_DNA"/>
</dbReference>
<keyword evidence="1" id="KW-1133">Transmembrane helix</keyword>
<evidence type="ECO:0000256" key="1">
    <source>
        <dbReference type="SAM" id="Phobius"/>
    </source>
</evidence>
<feature type="transmembrane region" description="Helical" evidence="1">
    <location>
        <begin position="6"/>
        <end position="28"/>
    </location>
</feature>
<proteinExistence type="predicted"/>
<evidence type="ECO:0000313" key="2">
    <source>
        <dbReference type="EMBL" id="MDW8802208.1"/>
    </source>
</evidence>
<sequence>MLKLSLLEFFLRLIPETCILVLSAYAFSGKNIDKINFCISTILLSIATYLVRMLPIHFGVHTIILLIIYVLITININKIDIIKAVSAGLTSATILFICEWINVFIITSLFKVNAESAFKNAFLKVIYGIPSLLLFAIIIFAIWSRNSYSRKAGTNVSNREVIK</sequence>
<organism evidence="2 3">
    <name type="scientific">Clostridium tanneri</name>
    <dbReference type="NCBI Taxonomy" id="3037988"/>
    <lineage>
        <taxon>Bacteria</taxon>
        <taxon>Bacillati</taxon>
        <taxon>Bacillota</taxon>
        <taxon>Clostridia</taxon>
        <taxon>Eubacteriales</taxon>
        <taxon>Clostridiaceae</taxon>
        <taxon>Clostridium</taxon>
    </lineage>
</organism>
<dbReference type="RefSeq" id="WP_318798547.1">
    <property type="nucleotide sequence ID" value="NZ_JARUJP010000017.1"/>
</dbReference>
<comment type="caution">
    <text evidence="2">The sequence shown here is derived from an EMBL/GenBank/DDBJ whole genome shotgun (WGS) entry which is preliminary data.</text>
</comment>
<feature type="transmembrane region" description="Helical" evidence="1">
    <location>
        <begin position="122"/>
        <end position="143"/>
    </location>
</feature>
<protein>
    <submittedName>
        <fullName evidence="2">Uncharacterized protein</fullName>
    </submittedName>
</protein>
<keyword evidence="1" id="KW-0472">Membrane</keyword>
<keyword evidence="3" id="KW-1185">Reference proteome</keyword>
<dbReference type="Proteomes" id="UP001281656">
    <property type="component" value="Unassembled WGS sequence"/>
</dbReference>
<keyword evidence="1" id="KW-0812">Transmembrane</keyword>
<accession>A0ABU4JWA0</accession>
<feature type="transmembrane region" description="Helical" evidence="1">
    <location>
        <begin position="35"/>
        <end position="52"/>
    </location>
</feature>
<feature type="transmembrane region" description="Helical" evidence="1">
    <location>
        <begin position="58"/>
        <end position="76"/>
    </location>
</feature>
<name>A0ABU4JWA0_9CLOT</name>